<accession>A0A1G9Z789</accession>
<dbReference type="GO" id="GO:0016747">
    <property type="term" value="F:acyltransferase activity, transferring groups other than amino-acyl groups"/>
    <property type="evidence" value="ECO:0007669"/>
    <property type="project" value="InterPro"/>
</dbReference>
<sequence>MAELFLRRLTRWQAEKQRESLADLYVEAYVGVAGEEFRDRQDFLRRFEGHVQQPDFEFAVAAAEELVGCAYGFRVSRSGEWWRGVDQALSSHLEELTASGQVFALAEVMVLPSCRRRHVATRLVDHLLARSDAARTIALVDPGNAPARAAFRSWSWTGLGVSGVASDAPAPEVWSRLPTH</sequence>
<dbReference type="InterPro" id="IPR000182">
    <property type="entry name" value="GNAT_dom"/>
</dbReference>
<dbReference type="OrthoDB" id="3627466at2"/>
<proteinExistence type="predicted"/>
<keyword evidence="3" id="KW-1185">Reference proteome</keyword>
<protein>
    <submittedName>
        <fullName evidence="2">Acetyltransferase (GNAT) family protein</fullName>
    </submittedName>
</protein>
<evidence type="ECO:0000313" key="3">
    <source>
        <dbReference type="Proteomes" id="UP000199341"/>
    </source>
</evidence>
<evidence type="ECO:0000313" key="2">
    <source>
        <dbReference type="EMBL" id="SDN16945.1"/>
    </source>
</evidence>
<organism evidence="2 3">
    <name type="scientific">Actinacidiphila guanduensis</name>
    <dbReference type="NCBI Taxonomy" id="310781"/>
    <lineage>
        <taxon>Bacteria</taxon>
        <taxon>Bacillati</taxon>
        <taxon>Actinomycetota</taxon>
        <taxon>Actinomycetes</taxon>
        <taxon>Kitasatosporales</taxon>
        <taxon>Streptomycetaceae</taxon>
        <taxon>Actinacidiphila</taxon>
    </lineage>
</organism>
<dbReference type="Gene3D" id="3.40.630.30">
    <property type="match status" value="1"/>
</dbReference>
<dbReference type="RefSeq" id="WP_093783329.1">
    <property type="nucleotide sequence ID" value="NZ_FNIE01000003.1"/>
</dbReference>
<dbReference type="SUPFAM" id="SSF55729">
    <property type="entry name" value="Acyl-CoA N-acyltransferases (Nat)"/>
    <property type="match status" value="1"/>
</dbReference>
<dbReference type="Pfam" id="PF00583">
    <property type="entry name" value="Acetyltransf_1"/>
    <property type="match status" value="1"/>
</dbReference>
<reference evidence="2 3" key="1">
    <citation type="submission" date="2016-10" db="EMBL/GenBank/DDBJ databases">
        <authorList>
            <person name="de Groot N.N."/>
        </authorList>
    </citation>
    <scope>NUCLEOTIDE SEQUENCE [LARGE SCALE GENOMIC DNA]</scope>
    <source>
        <strain evidence="2 3">CGMCC 4.2022</strain>
    </source>
</reference>
<dbReference type="PROSITE" id="PS51186">
    <property type="entry name" value="GNAT"/>
    <property type="match status" value="1"/>
</dbReference>
<evidence type="ECO:0000259" key="1">
    <source>
        <dbReference type="PROSITE" id="PS51186"/>
    </source>
</evidence>
<feature type="domain" description="N-acetyltransferase" evidence="1">
    <location>
        <begin position="4"/>
        <end position="180"/>
    </location>
</feature>
<gene>
    <name evidence="2" type="ORF">SAMN05216259_10332</name>
</gene>
<dbReference type="EMBL" id="FNIE01000003">
    <property type="protein sequence ID" value="SDN16945.1"/>
    <property type="molecule type" value="Genomic_DNA"/>
</dbReference>
<dbReference type="InterPro" id="IPR016181">
    <property type="entry name" value="Acyl_CoA_acyltransferase"/>
</dbReference>
<dbReference type="Proteomes" id="UP000199341">
    <property type="component" value="Unassembled WGS sequence"/>
</dbReference>
<name>A0A1G9Z789_9ACTN</name>
<dbReference type="AlphaFoldDB" id="A0A1G9Z789"/>
<keyword evidence="2" id="KW-0808">Transferase</keyword>